<organism evidence="1">
    <name type="scientific">uncultured Desulfobacterium sp</name>
    <dbReference type="NCBI Taxonomy" id="201089"/>
    <lineage>
        <taxon>Bacteria</taxon>
        <taxon>Pseudomonadati</taxon>
        <taxon>Thermodesulfobacteriota</taxon>
        <taxon>Desulfobacteria</taxon>
        <taxon>Desulfobacterales</taxon>
        <taxon>Desulfobacteriaceae</taxon>
        <taxon>Desulfobacterium</taxon>
        <taxon>environmental samples</taxon>
    </lineage>
</organism>
<gene>
    <name evidence="1" type="ORF">N47_H21410</name>
</gene>
<name>E1Y9S5_9BACT</name>
<dbReference type="AlphaFoldDB" id="E1Y9S5"/>
<dbReference type="EMBL" id="FR695866">
    <property type="protein sequence ID" value="CBX27319.1"/>
    <property type="molecule type" value="Genomic_DNA"/>
</dbReference>
<protein>
    <submittedName>
        <fullName evidence="1">Uncharacterized protein</fullName>
    </submittedName>
</protein>
<accession>E1Y9S5</accession>
<sequence>MGKKQPLKDSVSDISHFDSGYHQLSLTNRTKGCKYSSEQRQQIIESVSELCVKGISKANALKSLKVYRSTYYGRSYKKNETKILTTSLTESERQAVIEKKKSGPQMSHRQISGSLRHDGYWISPSRCYRVLKNISWVWPQTLREAPYFSEKIDDQKQKAHTSG</sequence>
<reference evidence="1" key="1">
    <citation type="journal article" date="2011" name="Environ. Microbiol.">
        <title>Genomic insights into the metabolic potential of the polycyclic aromatic hydrocarbon degrading sulfate-reducing Deltaproteobacterium N47.</title>
        <authorList>
            <person name="Bergmann F."/>
            <person name="Selesi D."/>
            <person name="Weinmaier T."/>
            <person name="Tischler P."/>
            <person name="Rattei T."/>
            <person name="Meckenstock R.U."/>
        </authorList>
    </citation>
    <scope>NUCLEOTIDE SEQUENCE</scope>
</reference>
<proteinExistence type="predicted"/>
<evidence type="ECO:0000313" key="1">
    <source>
        <dbReference type="EMBL" id="CBX27319.1"/>
    </source>
</evidence>